<protein>
    <recommendedName>
        <fullName evidence="6">60S ribosomal protein L2, mitochondrial</fullName>
    </recommendedName>
</protein>
<dbReference type="InterPro" id="IPR002171">
    <property type="entry name" value="Ribosomal_uL2"/>
</dbReference>
<keyword evidence="10" id="KW-1185">Reference proteome</keyword>
<organism evidence="9 10">
    <name type="scientific">Deinandra increscens subsp. villosa</name>
    <dbReference type="NCBI Taxonomy" id="3103831"/>
    <lineage>
        <taxon>Eukaryota</taxon>
        <taxon>Viridiplantae</taxon>
        <taxon>Streptophyta</taxon>
        <taxon>Embryophyta</taxon>
        <taxon>Tracheophyta</taxon>
        <taxon>Spermatophyta</taxon>
        <taxon>Magnoliopsida</taxon>
        <taxon>eudicotyledons</taxon>
        <taxon>Gunneridae</taxon>
        <taxon>Pentapetalae</taxon>
        <taxon>asterids</taxon>
        <taxon>campanulids</taxon>
        <taxon>Asterales</taxon>
        <taxon>Asteraceae</taxon>
        <taxon>Asteroideae</taxon>
        <taxon>Heliantheae alliance</taxon>
        <taxon>Madieae</taxon>
        <taxon>Madiinae</taxon>
        <taxon>Deinandra</taxon>
    </lineage>
</organism>
<dbReference type="SMART" id="SM01383">
    <property type="entry name" value="Ribosomal_L2"/>
    <property type="match status" value="1"/>
</dbReference>
<dbReference type="Proteomes" id="UP001408789">
    <property type="component" value="Unassembled WGS sequence"/>
</dbReference>
<dbReference type="AlphaFoldDB" id="A0AAP0DQP8"/>
<dbReference type="GO" id="GO:0003735">
    <property type="term" value="F:structural constituent of ribosome"/>
    <property type="evidence" value="ECO:0007669"/>
    <property type="project" value="InterPro"/>
</dbReference>
<accession>A0AAP0DQP8</accession>
<sequence>MASSSSFRRFVNGSCSLITSRINSSQMRSAHSSAHSVSRTKSISSERPLRQFVTGKKQSAGRNSRGRITIYHRGGGAKRLQRTVDLKRNTSSVGVVERIEYDPNRTSRIAVVRWVEGDGIDRHKKVDTIKDLALPSRKFSPAMTVNGQFSFCSLPGMQEERNVVSFVPKTDHVVVGLPKGIVHGSGPFTRKATPTLTPAGTRMTNVKDVFLSAFSSSAVDKTPYSFVTSLGLPRMAVAGAKPNFFVPKLKDDAKDDESMSLHEIKRWDKDSIVWSHKMKRKAAVSWQSVKGHRMLGLVGVAGQNGSNLNSKTMGKQKSDGKLNEDCAPVTYILATKEMEAGKMVMNCDSSKRSNDEYLHRY</sequence>
<evidence type="ECO:0000256" key="3">
    <source>
        <dbReference type="ARBA" id="ARBA00022980"/>
    </source>
</evidence>
<feature type="domain" description="Large ribosomal subunit protein uL2 RNA-binding" evidence="8">
    <location>
        <begin position="61"/>
        <end position="131"/>
    </location>
</feature>
<evidence type="ECO:0000313" key="9">
    <source>
        <dbReference type="EMBL" id="KAK9079264.1"/>
    </source>
</evidence>
<evidence type="ECO:0000256" key="7">
    <source>
        <dbReference type="SAM" id="MobiDB-lite"/>
    </source>
</evidence>
<gene>
    <name evidence="9" type="ORF">SSX86_000934</name>
</gene>
<evidence type="ECO:0000259" key="8">
    <source>
        <dbReference type="SMART" id="SM01383"/>
    </source>
</evidence>
<dbReference type="PANTHER" id="PTHR13691:SF44">
    <property type="entry name" value="LARGE RIBOSOMAL SUBUNIT PROTEIN UL2MZ-RELATED"/>
    <property type="match status" value="1"/>
</dbReference>
<dbReference type="FunFam" id="2.40.50.140:FF:000254">
    <property type="entry name" value="Ribosomal protein L2 mitochondrion"/>
    <property type="match status" value="1"/>
</dbReference>
<dbReference type="GO" id="GO:0032543">
    <property type="term" value="P:mitochondrial translation"/>
    <property type="evidence" value="ECO:0007669"/>
    <property type="project" value="TreeGrafter"/>
</dbReference>
<dbReference type="PANTHER" id="PTHR13691">
    <property type="entry name" value="RIBOSOMAL PROTEIN L2"/>
    <property type="match status" value="1"/>
</dbReference>
<comment type="subcellular location">
    <subcellularLocation>
        <location evidence="1">Mitochondrion</location>
    </subcellularLocation>
</comment>
<evidence type="ECO:0000313" key="10">
    <source>
        <dbReference type="Proteomes" id="UP001408789"/>
    </source>
</evidence>
<keyword evidence="3" id="KW-0689">Ribosomal protein</keyword>
<dbReference type="InterPro" id="IPR022666">
    <property type="entry name" value="Ribosomal_uL2_RNA-bd_dom"/>
</dbReference>
<dbReference type="GO" id="GO:0005762">
    <property type="term" value="C:mitochondrial large ribosomal subunit"/>
    <property type="evidence" value="ECO:0007669"/>
    <property type="project" value="TreeGrafter"/>
</dbReference>
<evidence type="ECO:0000256" key="5">
    <source>
        <dbReference type="ARBA" id="ARBA00023274"/>
    </source>
</evidence>
<evidence type="ECO:0000256" key="2">
    <source>
        <dbReference type="ARBA" id="ARBA00005636"/>
    </source>
</evidence>
<evidence type="ECO:0000256" key="4">
    <source>
        <dbReference type="ARBA" id="ARBA00023128"/>
    </source>
</evidence>
<dbReference type="Pfam" id="PF00181">
    <property type="entry name" value="Ribosomal_L2_N"/>
    <property type="match status" value="1"/>
</dbReference>
<feature type="compositionally biased region" description="Low complexity" evidence="7">
    <location>
        <begin position="28"/>
        <end position="39"/>
    </location>
</feature>
<evidence type="ECO:0000256" key="1">
    <source>
        <dbReference type="ARBA" id="ARBA00004173"/>
    </source>
</evidence>
<dbReference type="SUPFAM" id="SSF50249">
    <property type="entry name" value="Nucleic acid-binding proteins"/>
    <property type="match status" value="1"/>
</dbReference>
<dbReference type="InterPro" id="IPR012340">
    <property type="entry name" value="NA-bd_OB-fold"/>
</dbReference>
<proteinExistence type="inferred from homology"/>
<name>A0AAP0DQP8_9ASTR</name>
<keyword evidence="5" id="KW-0687">Ribonucleoprotein</keyword>
<dbReference type="Gene3D" id="2.40.50.140">
    <property type="entry name" value="Nucleic acid-binding proteins"/>
    <property type="match status" value="1"/>
</dbReference>
<reference evidence="9 10" key="1">
    <citation type="submission" date="2024-04" db="EMBL/GenBank/DDBJ databases">
        <title>The reference genome of an endangered Asteraceae, Deinandra increscens subsp. villosa, native to the Central Coast of California.</title>
        <authorList>
            <person name="Guilliams M."/>
            <person name="Hasenstab-Lehman K."/>
            <person name="Meyer R."/>
            <person name="Mcevoy S."/>
        </authorList>
    </citation>
    <scope>NUCLEOTIDE SEQUENCE [LARGE SCALE GENOMIC DNA]</scope>
    <source>
        <tissue evidence="9">Leaf</tissue>
    </source>
</reference>
<comment type="caution">
    <text evidence="9">The sequence shown here is derived from an EMBL/GenBank/DDBJ whole genome shotgun (WGS) entry which is preliminary data.</text>
</comment>
<comment type="similarity">
    <text evidence="2">Belongs to the universal ribosomal protein uL2 family.</text>
</comment>
<evidence type="ECO:0000256" key="6">
    <source>
        <dbReference type="ARBA" id="ARBA00078513"/>
    </source>
</evidence>
<dbReference type="GO" id="GO:0003723">
    <property type="term" value="F:RNA binding"/>
    <property type="evidence" value="ECO:0007669"/>
    <property type="project" value="TreeGrafter"/>
</dbReference>
<feature type="region of interest" description="Disordered" evidence="7">
    <location>
        <begin position="23"/>
        <end position="63"/>
    </location>
</feature>
<keyword evidence="4" id="KW-0496">Mitochondrion</keyword>
<dbReference type="EMBL" id="JBCNJP010000003">
    <property type="protein sequence ID" value="KAK9079264.1"/>
    <property type="molecule type" value="Genomic_DNA"/>
</dbReference>